<dbReference type="WBParaSite" id="PgR036_g094_t01">
    <property type="protein sequence ID" value="PgR036_g094_t01"/>
    <property type="gene ID" value="PgR036_g094"/>
</dbReference>
<evidence type="ECO:0000313" key="2">
    <source>
        <dbReference type="WBParaSite" id="PgR036_g094_t01"/>
    </source>
</evidence>
<dbReference type="WBParaSite" id="PgR036_g094_t03">
    <property type="protein sequence ID" value="PgR036_g094_t03"/>
    <property type="gene ID" value="PgR036_g094"/>
</dbReference>
<keyword evidence="1" id="KW-1185">Reference proteome</keyword>
<protein>
    <submittedName>
        <fullName evidence="2 3">Uncharacterized protein</fullName>
    </submittedName>
</protein>
<evidence type="ECO:0000313" key="1">
    <source>
        <dbReference type="Proteomes" id="UP000887569"/>
    </source>
</evidence>
<proteinExistence type="predicted"/>
<dbReference type="WBParaSite" id="PgR036_g094_t02">
    <property type="protein sequence ID" value="PgR036_g094_t02"/>
    <property type="gene ID" value="PgR036_g094"/>
</dbReference>
<accession>A0A915BEI1</accession>
<reference evidence="2 3" key="1">
    <citation type="submission" date="2022-11" db="UniProtKB">
        <authorList>
            <consortium name="WormBaseParasite"/>
        </authorList>
    </citation>
    <scope>IDENTIFICATION</scope>
</reference>
<dbReference type="Proteomes" id="UP000887569">
    <property type="component" value="Unplaced"/>
</dbReference>
<dbReference type="WBParaSite" id="PgR036_g094_t05">
    <property type="protein sequence ID" value="PgR036_g094_t05"/>
    <property type="gene ID" value="PgR036_g094"/>
</dbReference>
<sequence length="88" mass="9861">MKYFAFDSISSVQNLHENIIISVGKVCICYRLSASIFPIALMVTDVSICVLQMSRRPVNSGWIHLVSSINRSLVGTQFRHAGLTEYEP</sequence>
<organism evidence="1 4">
    <name type="scientific">Parascaris univalens</name>
    <name type="common">Nematode worm</name>
    <dbReference type="NCBI Taxonomy" id="6257"/>
    <lineage>
        <taxon>Eukaryota</taxon>
        <taxon>Metazoa</taxon>
        <taxon>Ecdysozoa</taxon>
        <taxon>Nematoda</taxon>
        <taxon>Chromadorea</taxon>
        <taxon>Rhabditida</taxon>
        <taxon>Spirurina</taxon>
        <taxon>Ascaridomorpha</taxon>
        <taxon>Ascaridoidea</taxon>
        <taxon>Ascarididae</taxon>
        <taxon>Parascaris</taxon>
    </lineage>
</organism>
<dbReference type="AlphaFoldDB" id="A0A915BEI1"/>
<evidence type="ECO:0000313" key="4">
    <source>
        <dbReference type="WBParaSite" id="PgR036_g094_t05"/>
    </source>
</evidence>
<dbReference type="WBParaSite" id="PgR036_g094_t04">
    <property type="protein sequence ID" value="PgR036_g094_t04"/>
    <property type="gene ID" value="PgR036_g094"/>
</dbReference>
<evidence type="ECO:0000313" key="3">
    <source>
        <dbReference type="WBParaSite" id="PgR036_g094_t02"/>
    </source>
</evidence>
<name>A0A915BEI1_PARUN</name>